<evidence type="ECO:0000256" key="1">
    <source>
        <dbReference type="SAM" id="MobiDB-lite"/>
    </source>
</evidence>
<feature type="compositionally biased region" description="Basic and acidic residues" evidence="1">
    <location>
        <begin position="9"/>
        <end position="21"/>
    </location>
</feature>
<comment type="caution">
    <text evidence="2">The sequence shown here is derived from an EMBL/GenBank/DDBJ whole genome shotgun (WGS) entry which is preliminary data.</text>
</comment>
<dbReference type="EMBL" id="BMOU01000001">
    <property type="protein sequence ID" value="GGN84431.1"/>
    <property type="molecule type" value="Genomic_DNA"/>
</dbReference>
<gene>
    <name evidence="2" type="ORF">GCM10009030_00060</name>
</gene>
<dbReference type="SUPFAM" id="SSF46565">
    <property type="entry name" value="Chaperone J-domain"/>
    <property type="match status" value="1"/>
</dbReference>
<evidence type="ECO:0000313" key="3">
    <source>
        <dbReference type="Proteomes" id="UP000605784"/>
    </source>
</evidence>
<dbReference type="RefSeq" id="WP_188993378.1">
    <property type="nucleotide sequence ID" value="NZ_BMOU01000001.1"/>
</dbReference>
<organism evidence="2 3">
    <name type="scientific">Haloarcula pellucida</name>
    <dbReference type="NCBI Taxonomy" id="1427151"/>
    <lineage>
        <taxon>Archaea</taxon>
        <taxon>Methanobacteriati</taxon>
        <taxon>Methanobacteriota</taxon>
        <taxon>Stenosarchaea group</taxon>
        <taxon>Halobacteria</taxon>
        <taxon>Halobacteriales</taxon>
        <taxon>Haloarculaceae</taxon>
        <taxon>Haloarcula</taxon>
    </lineage>
</organism>
<name>A0A830GFA8_9EURY</name>
<protein>
    <recommendedName>
        <fullName evidence="4">DnaJ domain-containing protein</fullName>
    </recommendedName>
</protein>
<dbReference type="Proteomes" id="UP000605784">
    <property type="component" value="Unassembled WGS sequence"/>
</dbReference>
<feature type="region of interest" description="Disordered" evidence="1">
    <location>
        <begin position="1"/>
        <end position="24"/>
    </location>
</feature>
<reference evidence="2" key="1">
    <citation type="journal article" date="2014" name="Int. J. Syst. Evol. Microbiol.">
        <title>Complete genome sequence of Corynebacterium casei LMG S-19264T (=DSM 44701T), isolated from a smear-ripened cheese.</title>
        <authorList>
            <consortium name="US DOE Joint Genome Institute (JGI-PGF)"/>
            <person name="Walter F."/>
            <person name="Albersmeier A."/>
            <person name="Kalinowski J."/>
            <person name="Ruckert C."/>
        </authorList>
    </citation>
    <scope>NUCLEOTIDE SEQUENCE</scope>
    <source>
        <strain evidence="2">JCM 17820</strain>
    </source>
</reference>
<reference evidence="2" key="2">
    <citation type="submission" date="2020-09" db="EMBL/GenBank/DDBJ databases">
        <authorList>
            <person name="Sun Q."/>
            <person name="Ohkuma M."/>
        </authorList>
    </citation>
    <scope>NUCLEOTIDE SEQUENCE</scope>
    <source>
        <strain evidence="2">JCM 17820</strain>
    </source>
</reference>
<dbReference type="InterPro" id="IPR036869">
    <property type="entry name" value="J_dom_sf"/>
</dbReference>
<proteinExistence type="predicted"/>
<evidence type="ECO:0008006" key="4">
    <source>
        <dbReference type="Google" id="ProtNLM"/>
    </source>
</evidence>
<accession>A0A830GFA8</accession>
<dbReference type="AlphaFoldDB" id="A0A830GFA8"/>
<dbReference type="Gene3D" id="1.10.287.110">
    <property type="entry name" value="DnaJ domain"/>
    <property type="match status" value="1"/>
</dbReference>
<evidence type="ECO:0000313" key="2">
    <source>
        <dbReference type="EMBL" id="GGN84431.1"/>
    </source>
</evidence>
<feature type="region of interest" description="Disordered" evidence="1">
    <location>
        <begin position="44"/>
        <end position="72"/>
    </location>
</feature>
<sequence>MPDLDWPDGFDRTDPGDREPYPHGFRVTRSQAFDNILEELRKMDGARNVQLDTGAEHQQRNPNKPYANASYDDPGVVARFERDGQQFAVPCDRWDNPRDNAQAIAKYLDAKRALERYGVETVDDEFATQALPGGDDEDVIVAGDGSGTASTQAPHEVLGVAEDAPDDVVEAVARRLSANAHPDNDGDREEYKRIQQAKAAMLDG</sequence>
<keyword evidence="3" id="KW-1185">Reference proteome</keyword>